<keyword evidence="3" id="KW-0378">Hydrolase</keyword>
<feature type="transmembrane region" description="Helical" evidence="8">
    <location>
        <begin position="2980"/>
        <end position="3006"/>
    </location>
</feature>
<dbReference type="SMART" id="SM00343">
    <property type="entry name" value="ZnF_C2HC"/>
    <property type="match status" value="1"/>
</dbReference>
<dbReference type="SUPFAM" id="SSF53098">
    <property type="entry name" value="Ribonuclease H-like"/>
    <property type="match status" value="1"/>
</dbReference>
<feature type="region of interest" description="Disordered" evidence="7">
    <location>
        <begin position="961"/>
        <end position="1007"/>
    </location>
</feature>
<feature type="transmembrane region" description="Helical" evidence="8">
    <location>
        <begin position="3163"/>
        <end position="3185"/>
    </location>
</feature>
<evidence type="ECO:0000256" key="2">
    <source>
        <dbReference type="ARBA" id="ARBA00022692"/>
    </source>
</evidence>
<dbReference type="PROSITE" id="PS50994">
    <property type="entry name" value="INTEGRASE"/>
    <property type="match status" value="1"/>
</dbReference>
<protein>
    <submittedName>
        <fullName evidence="14">UDP-URONIC ACID TRANSPORTER 1</fullName>
    </submittedName>
</protein>
<sequence length="3232" mass="359566">MGDNRPKSSAFDLLGGARPFPPSGNTFGELGPDGQPTNAAIASALHQLGEKKPIPTWNGNAETLRSWLKVLALWEFETTLPMNKRGIRLLQSFQENSQPRRIADTVPTQVLLSPQGYSAILTAIYERYAPYLEASAPRAIDKFLYEGERQKSETFTSYVAAKQISLQEMEMQMGEKISERLAGRVLLKQSNLNDLQRELLMLRSPILRTFDDIANLLRTLDRPEMLNRAQGSTKNYATFHDSNDAQVDEDTHEYNENHVEGDTDDDESSSQDEQGNPFIYFEDKVFSEQESMEIMAYHSAYRDVRRELQKRRNERGFVKRGRDGAGGKSKGKRSHKPYRVGKGKGKFNKGSKVVKSYEDDLISRTRCFNCDELGHISKDCPLKQESRQKGGSSTMGPRKQFLMTSTGPQCFMFASQPARLDDESVPYRLMIFHAVQCQPFEALVDTAAEEAVIGHRAMERLENELAQKGLRVLWQQHGPLPGAGGIGGAAKVKGTAHVPIGVAKTNGALHFTVLQDGADHQTPPLLPISWLESVGAMVDCKHNQLILENGGSTDMRRLPTKHRAINIMEFADEGWDLPRDLRRDPDVDPFLLPQQANAYAAVEQKTVKVWLMVGDTLHHLKDLPAERWSMVMPLECGIQDPSTLEPQRVTHAYLRNGRHLVIRDLWQHSSGARSLEEPWSGSVIFASAAHVPVPQDGTQGVSMPADETCRMAFNSLVSTASASGSTRPSSSWANIADRQWNNRSQNGPQDDGSSATLTSQTTVCDECFLKQFDISHEFEFPPVSCTPASTSSTPTAVFSVHDGSLQASPMPAASSQQHLQVQLGTTDDRVQYFDLSRDDDVLVEFHDQSPTFDLQMPESAQPSVNKQNFGRAVQFEKMFFNVFVFSFLQFLRFVATSSTSKPTQMLKKLIPSILCLCARRHEPPAQGLCQHGGSSSWWPEGGESTEVMAKADDRAVLDDQFDQTGDGHRISPPAHTPAGRHRKDKGAQGACQKDQRPELQDSTGHWSSADKIYGSEVLEQNSRRVHPRGGVPEASSLQGPLLVHMSSVRRQVGEIGSSSIELNSDRGDGYKGQLSNFLATSKEQTRPPDIPCFGEAGDGCHNKDFDSYGKSLNYEDQRTICRETGWTESSATIQDTISGTYMQTTEDCSDRSFPDGQRGRPQRIRHAGILPGRDCPDECRGLHGDSKAGHGRGLLDGHGGGAASVFGSYDGSMTSKAFKDPKQNQLDDKRYDKKNDTTNNTKSCRKFTFRAELKHSAHLGKFNNLAKEVSKISKLAVVLLCTVVSTCEATWDASRIHSFVQLPHWLGSSQHQFFQADESTTWMPFSNDSEFKAKHLRLCWVFPLNSCNQNWFAEDLEWSQRPQGIPKKVKVFLKSSVNSHFGVDVTELYSPPRVTKEAKLQNSKGLKPAWKVGQALDLTTGYDFRCPKTRFKVKKLVQTTRPSLVILSPPCTVFTPLRNLSNYKRDPLVVAAEESGGELHWDFSLEIAEDQDHANRAFLLEQPKLARSWHKPRAQRLLQRPGIYVFTVDMCAFKLMTKDGLLAKKPTLLVTNSYALAKVLHRRCSGDHVHRSLIGGRAAAAAEYSRPFVRAILQGLRQHLKFHGVTFMEEDTNNAAAQDLPAMSTTMFQAVQAELQVWAQPLSQFAIYEEDFQQELEVFHQQVFPSQRILGGESGRLPTLRRLPLPTIDEDAARAIDPVMERTKNQLRPLAESDELQQQAQDAREHTRKDGRLTIPAELRREVFRLHRNLGHPDLQTFLRALRHAQAKPEVVEWTKKEFRCPIGEASRKPSIPRPGHLVRSLEFNQTVGTDVVYFEWKGVKYPLMNNMCWGTGLQIMTRMEQVNAENTYQAFLANWVIPFGVPNILIMDQGREFFGEEFSQRIMEMGTMVHFTDTNSPWQNGRTEKAGGIFKEKLAMVLDETSAMTLEDLDMCIKEVQIARNRYFSKSGFSPYQRAFGVNPRLPGSLMSDDFLNPELLQVSASADMRKSWAIREAAAIAWMKQQDIEAVRRSVKAKTRSSDLKELAVGEWVFIWRSIPGFTGWSGPGVLLVISPSEKSMWVSLRGHLMKVSREHLRSATSEEHLGAELIKELSAEMLKDIQGGRIRQYHDLTNEPTPDQERQLAITTEAIPEHEVRDFVEPDEPYTPTSPLHDLDGDDDVELPPLEPVVNQPDATDVPMPEVPAEDVSTRIPSQAATTSNAPSLRSEVPASRTGAGIMVDEGSGGVLGALRSRQTTPRVSPYPHPFSNPPSLPSMPPTPSNADFVNSYFEVVEFEEFRPRHNNWTNGSDGAMWWTDQRTGAVGLTPLSQESFTAADAECSFSSSDKCMFLTKVKTSPGQIEFRKLNDKHREIFVKARTKEVQSLLDNKAIRILSLEESNKFRKEFPDHILPSRYVDRWKPTGDKFSVLPEGFDEAGFEPMNDSGLAAKSRWCVVGWKDPLIHAIERSAPTPSSTSIYLFFQLSATRRWRGKVKDAKTAFLQSLPTTRKNKLACTMPPDWNFPGCVDGHLVLLETEVYGLVSGPAWWRKTFLRVLTRELGYRISPFDRCVLTLDSPSHAADAETQGVIVVEVDDILEAGNAEHQKRMAWLETKLRFGKTVDLMEEKHGTGYAGRRVRQLADFGYEYSMDDYTQNRLRPVTLERKVLLKNAKETALNESEEAQLRGSIASLNWAAREGRPDAAAAASILAGSFPGPKVHHALETNKVVQKIKGTSVKLRIHPIPEKDVRHVVIADASFDPTGKTKPQHGWLQGITSPKLNQGLPAPISLIGWKSRRLRRKAGSTMLCESISLSTALGALEKQIATWDSIRISRYDVRQRRLEEDDSGMHGEPTVLASDDPLHQDPLSLAIVDAKSLFDGAASEQASGEDDRSALEIAIIQDSLARCKGRLRWIPHNLNPADMLTKLSQAHELNIDGIPAGFLVTAIQQVVAFVVLLVVVAVLYVTPYRYTPRRLNTWSEVFCVLLFSLAFSANIGLNNFSLSLLAVSLNMIIRSCLPLVTLIFQQILGPCVPALATSVRVAEVVLMVAGVVFAGLATVAKSHGSHSSESKHLGLGVFVCSLSDVACAVNLILASVFGSVLKPALNPVDTIFYMAVPCAICLIPASIWVYHPVDWPGFGELSDTQVLKKVMELSPNTVLWVVLSGVIAAGYNVLQYTVVQKLSASHAAFAGNFNKAATILLSICMGLESLPGGFWTAVMLSAIIGNIGAFTSYSMLKSNEKALKRAESESAAAKS</sequence>
<keyword evidence="15" id="KW-1185">Reference proteome</keyword>
<dbReference type="PROSITE" id="PS50175">
    <property type="entry name" value="ASP_PROT_RETROV"/>
    <property type="match status" value="1"/>
</dbReference>
<feature type="domain" description="CCHC-type" evidence="9">
    <location>
        <begin position="366"/>
        <end position="381"/>
    </location>
</feature>
<dbReference type="EMBL" id="CAMXCT010006604">
    <property type="protein sequence ID" value="CAI4016818.1"/>
    <property type="molecule type" value="Genomic_DNA"/>
</dbReference>
<dbReference type="InterPro" id="IPR036397">
    <property type="entry name" value="RNaseH_sf"/>
</dbReference>
<evidence type="ECO:0000256" key="7">
    <source>
        <dbReference type="SAM" id="MobiDB-lite"/>
    </source>
</evidence>
<dbReference type="EMBL" id="CAMXCT020006604">
    <property type="protein sequence ID" value="CAL1170193.1"/>
    <property type="molecule type" value="Genomic_DNA"/>
</dbReference>
<evidence type="ECO:0000256" key="6">
    <source>
        <dbReference type="PROSITE-ProRule" id="PRU00047"/>
    </source>
</evidence>
<dbReference type="GO" id="GO:0004190">
    <property type="term" value="F:aspartic-type endopeptidase activity"/>
    <property type="evidence" value="ECO:0007669"/>
    <property type="project" value="InterPro"/>
</dbReference>
<reference evidence="12" key="1">
    <citation type="submission" date="2022-10" db="EMBL/GenBank/DDBJ databases">
        <authorList>
            <person name="Chen Y."/>
            <person name="Dougan E. K."/>
            <person name="Chan C."/>
            <person name="Rhodes N."/>
            <person name="Thang M."/>
        </authorList>
    </citation>
    <scope>NUCLEOTIDE SEQUENCE</scope>
</reference>
<dbReference type="InterPro" id="IPR001584">
    <property type="entry name" value="Integrase_cat-core"/>
</dbReference>
<evidence type="ECO:0000313" key="15">
    <source>
        <dbReference type="Proteomes" id="UP001152797"/>
    </source>
</evidence>
<comment type="subcellular location">
    <subcellularLocation>
        <location evidence="1">Membrane</location>
        <topology evidence="1">Multi-pass membrane protein</topology>
    </subcellularLocation>
</comment>
<feature type="transmembrane region" description="Helical" evidence="8">
    <location>
        <begin position="3049"/>
        <end position="3075"/>
    </location>
</feature>
<keyword evidence="6" id="KW-0479">Metal-binding</keyword>
<keyword evidence="4 8" id="KW-1133">Transmembrane helix</keyword>
<dbReference type="GO" id="GO:0003676">
    <property type="term" value="F:nucleic acid binding"/>
    <property type="evidence" value="ECO:0007669"/>
    <property type="project" value="InterPro"/>
</dbReference>
<evidence type="ECO:0000313" key="14">
    <source>
        <dbReference type="EMBL" id="CAL4804130.1"/>
    </source>
</evidence>
<feature type="compositionally biased region" description="Basic and acidic residues" evidence="7">
    <location>
        <begin position="2130"/>
        <end position="2139"/>
    </location>
</feature>
<feature type="compositionally biased region" description="Polar residues" evidence="7">
    <location>
        <begin position="2190"/>
        <end position="2203"/>
    </location>
</feature>
<feature type="region of interest" description="Disordered" evidence="7">
    <location>
        <begin position="313"/>
        <end position="345"/>
    </location>
</feature>
<dbReference type="Gene3D" id="3.30.420.10">
    <property type="entry name" value="Ribonuclease H-like superfamily/Ribonuclease H"/>
    <property type="match status" value="1"/>
</dbReference>
<dbReference type="GO" id="GO:0008270">
    <property type="term" value="F:zinc ion binding"/>
    <property type="evidence" value="ECO:0007669"/>
    <property type="project" value="UniProtKB-KW"/>
</dbReference>
<comment type="caution">
    <text evidence="12">The sequence shown here is derived from an EMBL/GenBank/DDBJ whole genome shotgun (WGS) entry which is preliminary data.</text>
</comment>
<dbReference type="GO" id="GO:0015074">
    <property type="term" value="P:DNA integration"/>
    <property type="evidence" value="ECO:0007669"/>
    <property type="project" value="InterPro"/>
</dbReference>
<evidence type="ECO:0000256" key="1">
    <source>
        <dbReference type="ARBA" id="ARBA00004141"/>
    </source>
</evidence>
<evidence type="ECO:0000259" key="10">
    <source>
        <dbReference type="PROSITE" id="PS50175"/>
    </source>
</evidence>
<keyword evidence="2 8" id="KW-0812">Transmembrane</keyword>
<dbReference type="SUPFAM" id="SSF57756">
    <property type="entry name" value="Retrovirus zinc finger-like domains"/>
    <property type="match status" value="1"/>
</dbReference>
<evidence type="ECO:0000313" key="12">
    <source>
        <dbReference type="EMBL" id="CAI4016818.1"/>
    </source>
</evidence>
<feature type="transmembrane region" description="Helical" evidence="8">
    <location>
        <begin position="2917"/>
        <end position="2942"/>
    </location>
</feature>
<dbReference type="Proteomes" id="UP001152797">
    <property type="component" value="Unassembled WGS sequence"/>
</dbReference>
<keyword evidence="6" id="KW-0862">Zinc</keyword>
<dbReference type="InterPro" id="IPR012337">
    <property type="entry name" value="RNaseH-like_sf"/>
</dbReference>
<dbReference type="Gene3D" id="4.10.60.10">
    <property type="entry name" value="Zinc finger, CCHC-type"/>
    <property type="match status" value="1"/>
</dbReference>
<dbReference type="GO" id="GO:0006508">
    <property type="term" value="P:proteolysis"/>
    <property type="evidence" value="ECO:0007669"/>
    <property type="project" value="InterPro"/>
</dbReference>
<keyword evidence="5 8" id="KW-0472">Membrane</keyword>
<feature type="domain" description="Integrase catalytic" evidence="11">
    <location>
        <begin position="1791"/>
        <end position="1960"/>
    </location>
</feature>
<evidence type="ECO:0000313" key="13">
    <source>
        <dbReference type="EMBL" id="CAL1170193.1"/>
    </source>
</evidence>
<name>A0A9P1DXQ7_9DINO</name>
<dbReference type="InterPro" id="IPR036875">
    <property type="entry name" value="Znf_CCHC_sf"/>
</dbReference>
<evidence type="ECO:0000256" key="8">
    <source>
        <dbReference type="SAM" id="Phobius"/>
    </source>
</evidence>
<feature type="region of interest" description="Disordered" evidence="7">
    <location>
        <begin position="2129"/>
        <end position="2208"/>
    </location>
</feature>
<feature type="domain" description="Peptidase A2" evidence="10">
    <location>
        <begin position="440"/>
        <end position="493"/>
    </location>
</feature>
<feature type="region of interest" description="Disordered" evidence="7">
    <location>
        <begin position="1216"/>
        <end position="1237"/>
    </location>
</feature>
<evidence type="ECO:0000259" key="9">
    <source>
        <dbReference type="PROSITE" id="PS50158"/>
    </source>
</evidence>
<feature type="transmembrane region" description="Helical" evidence="8">
    <location>
        <begin position="3018"/>
        <end position="3037"/>
    </location>
</feature>
<dbReference type="GO" id="GO:0016020">
    <property type="term" value="C:membrane"/>
    <property type="evidence" value="ECO:0007669"/>
    <property type="project" value="UniProtKB-SubCell"/>
</dbReference>
<organism evidence="12">
    <name type="scientific">Cladocopium goreaui</name>
    <dbReference type="NCBI Taxonomy" id="2562237"/>
    <lineage>
        <taxon>Eukaryota</taxon>
        <taxon>Sar</taxon>
        <taxon>Alveolata</taxon>
        <taxon>Dinophyceae</taxon>
        <taxon>Suessiales</taxon>
        <taxon>Symbiodiniaceae</taxon>
        <taxon>Cladocopium</taxon>
    </lineage>
</organism>
<evidence type="ECO:0000256" key="3">
    <source>
        <dbReference type="ARBA" id="ARBA00022801"/>
    </source>
</evidence>
<dbReference type="OrthoDB" id="6752380at2759"/>
<feature type="transmembrane region" description="Helical" evidence="8">
    <location>
        <begin position="2954"/>
        <end position="2974"/>
    </location>
</feature>
<dbReference type="PROSITE" id="PS50158">
    <property type="entry name" value="ZF_CCHC"/>
    <property type="match status" value="1"/>
</dbReference>
<feature type="region of interest" description="Disordered" evidence="7">
    <location>
        <begin position="1707"/>
        <end position="1732"/>
    </location>
</feature>
<dbReference type="CDD" id="cd06174">
    <property type="entry name" value="MFS"/>
    <property type="match status" value="1"/>
</dbReference>
<feature type="compositionally biased region" description="Basic and acidic residues" evidence="7">
    <location>
        <begin position="1217"/>
        <end position="1236"/>
    </location>
</feature>
<dbReference type="Pfam" id="PF00098">
    <property type="entry name" value="zf-CCHC"/>
    <property type="match status" value="1"/>
</dbReference>
<feature type="compositionally biased region" description="Basic residues" evidence="7">
    <location>
        <begin position="329"/>
        <end position="345"/>
    </location>
</feature>
<dbReference type="InterPro" id="IPR050186">
    <property type="entry name" value="TPT_transporter"/>
</dbReference>
<dbReference type="InterPro" id="IPR001878">
    <property type="entry name" value="Znf_CCHC"/>
</dbReference>
<feature type="transmembrane region" description="Helical" evidence="8">
    <location>
        <begin position="3087"/>
        <end position="3107"/>
    </location>
</feature>
<feature type="transmembrane region" description="Helical" evidence="8">
    <location>
        <begin position="3191"/>
        <end position="3213"/>
    </location>
</feature>
<evidence type="ECO:0000256" key="5">
    <source>
        <dbReference type="ARBA" id="ARBA00023136"/>
    </source>
</evidence>
<feature type="compositionally biased region" description="Basic and acidic residues" evidence="7">
    <location>
        <begin position="1722"/>
        <end position="1732"/>
    </location>
</feature>
<gene>
    <name evidence="12" type="ORF">C1SCF055_LOCUS41517</name>
</gene>
<dbReference type="PANTHER" id="PTHR11132">
    <property type="entry name" value="SOLUTE CARRIER FAMILY 35"/>
    <property type="match status" value="1"/>
</dbReference>
<evidence type="ECO:0000256" key="4">
    <source>
        <dbReference type="ARBA" id="ARBA00022989"/>
    </source>
</evidence>
<feature type="compositionally biased region" description="Basic and acidic residues" evidence="7">
    <location>
        <begin position="313"/>
        <end position="325"/>
    </location>
</feature>
<dbReference type="InterPro" id="IPR001995">
    <property type="entry name" value="Peptidase_A2_cat"/>
</dbReference>
<dbReference type="Gene3D" id="2.40.70.10">
    <property type="entry name" value="Acid Proteases"/>
    <property type="match status" value="1"/>
</dbReference>
<feature type="transmembrane region" description="Helical" evidence="8">
    <location>
        <begin position="3134"/>
        <end position="3151"/>
    </location>
</feature>
<keyword evidence="6" id="KW-0863">Zinc-finger</keyword>
<dbReference type="InterPro" id="IPR021109">
    <property type="entry name" value="Peptidase_aspartic_dom_sf"/>
</dbReference>
<reference evidence="13" key="2">
    <citation type="submission" date="2024-04" db="EMBL/GenBank/DDBJ databases">
        <authorList>
            <person name="Chen Y."/>
            <person name="Shah S."/>
            <person name="Dougan E. K."/>
            <person name="Thang M."/>
            <person name="Chan C."/>
        </authorList>
    </citation>
    <scope>NUCLEOTIDE SEQUENCE [LARGE SCALE GENOMIC DNA]</scope>
</reference>
<feature type="region of interest" description="Disordered" evidence="7">
    <location>
        <begin position="1"/>
        <end position="32"/>
    </location>
</feature>
<evidence type="ECO:0000259" key="11">
    <source>
        <dbReference type="PROSITE" id="PS50994"/>
    </source>
</evidence>
<proteinExistence type="predicted"/>
<accession>A0A9P1DXQ7</accession>
<dbReference type="EMBL" id="CAMXCT030006604">
    <property type="protein sequence ID" value="CAL4804130.1"/>
    <property type="molecule type" value="Genomic_DNA"/>
</dbReference>